<sequence length="609" mass="65126">QASSTSVETVGLLAELFFLYGGSKLEEEGSTQSWGLLSYPSWTLWTDFPVICCFSDLSGSPPTLICLQKLLFAIKIGGDCLWALGWAVFLDQLSGILNSYNGPVSLAYKNCSHEERSTTRGTFMEQMPREARALHKISSPWTLDHTKAEPLLLKAAFILQTGLHSPLVPAGRILYKGLDCSRRGCWHERGAALLPDVQTIPVFVTREESVSLCEFPVEQRTSQSPGQFSLTPSMGQPCILQRTEPFALEENVTGHVEPTAWMLVTTPQPMSPDEACPSGKRENSHLFRHDPESTEPRRQHSQGQGSWPSCSLVKELGCPQGELDLSELIPEAQEVGTSSHSFPFSKSVSGSEPMGPEGTAASSLLSPSLPEMQTQSGACLPGNSSQAPVLRGDLLCRRTSGSLSRPHLDSGQGGSKLLARSKGLGKLVQAGKPSGTSPSSTSPSAERCDSRMTPAGSHVGLMQMSLLAGEPLLGDGDGMATEEAKASPVSPQPSPGPASLLRLDRDAPSAEAASTSSTYNLTPSHGIQTAGDHLGDHHFLQAVSLIHLQAAQLPSLYAMTVRSISTAVYCCDPTWETYFQQLEPPARSCGSPNPRGSAFSSASKAKQKL</sequence>
<organism evidence="2 3">
    <name type="scientific">Otolemur garnettii</name>
    <name type="common">Small-eared galago</name>
    <name type="synonym">Garnett's greater bushbaby</name>
    <dbReference type="NCBI Taxonomy" id="30611"/>
    <lineage>
        <taxon>Eukaryota</taxon>
        <taxon>Metazoa</taxon>
        <taxon>Chordata</taxon>
        <taxon>Craniata</taxon>
        <taxon>Vertebrata</taxon>
        <taxon>Euteleostomi</taxon>
        <taxon>Mammalia</taxon>
        <taxon>Eutheria</taxon>
        <taxon>Euarchontoglires</taxon>
        <taxon>Primates</taxon>
        <taxon>Strepsirrhini</taxon>
        <taxon>Lorisiformes</taxon>
        <taxon>Galagidae</taxon>
        <taxon>Otolemur</taxon>
    </lineage>
</organism>
<dbReference type="InParanoid" id="H0Y1Z0"/>
<evidence type="ECO:0000313" key="2">
    <source>
        <dbReference type="Ensembl" id="ENSOGAP00000022383.1"/>
    </source>
</evidence>
<accession>H0Y1Z0</accession>
<feature type="compositionally biased region" description="Low complexity" evidence="1">
    <location>
        <begin position="433"/>
        <end position="444"/>
    </location>
</feature>
<dbReference type="AlphaFoldDB" id="H0Y1Z0"/>
<dbReference type="Ensembl" id="ENSOGAT00000033767.1">
    <property type="protein sequence ID" value="ENSOGAP00000022383.1"/>
    <property type="gene ID" value="ENSOGAG00000033236.1"/>
</dbReference>
<dbReference type="GeneTree" id="ENSGT00390000007349"/>
<evidence type="ECO:0000313" key="3">
    <source>
        <dbReference type="Proteomes" id="UP000005225"/>
    </source>
</evidence>
<feature type="region of interest" description="Disordered" evidence="1">
    <location>
        <begin position="334"/>
        <end position="364"/>
    </location>
</feature>
<proteinExistence type="predicted"/>
<feature type="region of interest" description="Disordered" evidence="1">
    <location>
        <begin position="427"/>
        <end position="456"/>
    </location>
</feature>
<dbReference type="GO" id="GO:0005085">
    <property type="term" value="F:guanyl-nucleotide exchange factor activity"/>
    <property type="evidence" value="ECO:0007669"/>
    <property type="project" value="TreeGrafter"/>
</dbReference>
<dbReference type="STRING" id="30611.ENSOGAP00000022383"/>
<dbReference type="GO" id="GO:0005765">
    <property type="term" value="C:lysosomal membrane"/>
    <property type="evidence" value="ECO:0007669"/>
    <property type="project" value="TreeGrafter"/>
</dbReference>
<feature type="region of interest" description="Disordered" evidence="1">
    <location>
        <begin position="266"/>
        <end position="308"/>
    </location>
</feature>
<feature type="compositionally biased region" description="Low complexity" evidence="1">
    <location>
        <begin position="509"/>
        <end position="518"/>
    </location>
</feature>
<dbReference type="eggNOG" id="ENOG502QSIZ">
    <property type="taxonomic scope" value="Eukaryota"/>
</dbReference>
<reference evidence="2" key="2">
    <citation type="submission" date="2025-08" db="UniProtKB">
        <authorList>
            <consortium name="Ensembl"/>
        </authorList>
    </citation>
    <scope>IDENTIFICATION</scope>
</reference>
<dbReference type="GO" id="GO:0031085">
    <property type="term" value="C:BLOC-3 complex"/>
    <property type="evidence" value="ECO:0007669"/>
    <property type="project" value="TreeGrafter"/>
</dbReference>
<dbReference type="HOGENOM" id="CLU_028579_0_0_1"/>
<feature type="compositionally biased region" description="Low complexity" evidence="1">
    <location>
        <begin position="597"/>
        <end position="609"/>
    </location>
</feature>
<keyword evidence="3" id="KW-1185">Reference proteome</keyword>
<feature type="region of interest" description="Disordered" evidence="1">
    <location>
        <begin position="585"/>
        <end position="609"/>
    </location>
</feature>
<feature type="region of interest" description="Disordered" evidence="1">
    <location>
        <begin position="470"/>
        <end position="524"/>
    </location>
</feature>
<name>H0Y1Z0_OTOGA</name>
<dbReference type="GO" id="GO:0006605">
    <property type="term" value="P:protein targeting"/>
    <property type="evidence" value="ECO:0007669"/>
    <property type="project" value="TreeGrafter"/>
</dbReference>
<reference evidence="3" key="1">
    <citation type="submission" date="2011-03" db="EMBL/GenBank/DDBJ databases">
        <title>Version 3 of the genome sequence of Otolemur garnettii (Bushbaby).</title>
        <authorList>
            <consortium name="The Broad Institute Genome Sequencing Platform"/>
            <person name="Di Palma F."/>
            <person name="Johnson J."/>
            <person name="Lander E.S."/>
            <person name="Lindblad-Toh K."/>
            <person name="Jaffe D.B."/>
            <person name="Gnerre S."/>
            <person name="MacCallum I."/>
            <person name="Przybylski D."/>
            <person name="Ribeiro F.J."/>
            <person name="Burton J.N."/>
            <person name="Walker B.J."/>
            <person name="Sharpe T."/>
            <person name="Hall G."/>
        </authorList>
    </citation>
    <scope>NUCLEOTIDE SEQUENCE [LARGE SCALE GENOMIC DNA]</scope>
</reference>
<protein>
    <submittedName>
        <fullName evidence="2">Uncharacterized protein</fullName>
    </submittedName>
</protein>
<dbReference type="PANTHER" id="PTHR14407">
    <property type="entry name" value="HERMANSKY-PUDLAK SYNDROME 4 PROTEIN LIGHT-EAR PROTEIN-RELATED"/>
    <property type="match status" value="1"/>
</dbReference>
<dbReference type="InterPro" id="IPR026091">
    <property type="entry name" value="HPS4"/>
</dbReference>
<dbReference type="GO" id="GO:0031410">
    <property type="term" value="C:cytoplasmic vesicle"/>
    <property type="evidence" value="ECO:0007669"/>
    <property type="project" value="TreeGrafter"/>
</dbReference>
<evidence type="ECO:0000256" key="1">
    <source>
        <dbReference type="SAM" id="MobiDB-lite"/>
    </source>
</evidence>
<dbReference type="GO" id="GO:0031267">
    <property type="term" value="F:small GTPase binding"/>
    <property type="evidence" value="ECO:0007669"/>
    <property type="project" value="TreeGrafter"/>
</dbReference>
<feature type="compositionally biased region" description="Low complexity" evidence="1">
    <location>
        <begin position="338"/>
        <end position="351"/>
    </location>
</feature>
<dbReference type="OMA" id="CSHEERS"/>
<reference evidence="2" key="3">
    <citation type="submission" date="2025-09" db="UniProtKB">
        <authorList>
            <consortium name="Ensembl"/>
        </authorList>
    </citation>
    <scope>IDENTIFICATION</scope>
</reference>
<dbReference type="PANTHER" id="PTHR14407:SF9">
    <property type="entry name" value="BLOC-3 COMPLEX MEMBER HPS4"/>
    <property type="match status" value="1"/>
</dbReference>
<dbReference type="GO" id="GO:1903232">
    <property type="term" value="P:melanosome assembly"/>
    <property type="evidence" value="ECO:0007669"/>
    <property type="project" value="TreeGrafter"/>
</dbReference>
<dbReference type="EMBL" id="AAQR03145117">
    <property type="status" value="NOT_ANNOTATED_CDS"/>
    <property type="molecule type" value="Genomic_DNA"/>
</dbReference>
<feature type="compositionally biased region" description="Basic and acidic residues" evidence="1">
    <location>
        <begin position="279"/>
        <end position="298"/>
    </location>
</feature>
<dbReference type="Proteomes" id="UP000005225">
    <property type="component" value="Unassembled WGS sequence"/>
</dbReference>